<evidence type="ECO:0000256" key="3">
    <source>
        <dbReference type="ARBA" id="ARBA00022448"/>
    </source>
</evidence>
<evidence type="ECO:0000313" key="8">
    <source>
        <dbReference type="EMBL" id="MEJ2870424.1"/>
    </source>
</evidence>
<dbReference type="PROSITE" id="PS50893">
    <property type="entry name" value="ABC_TRANSPORTER_2"/>
    <property type="match status" value="1"/>
</dbReference>
<dbReference type="GO" id="GO:0005524">
    <property type="term" value="F:ATP binding"/>
    <property type="evidence" value="ECO:0007669"/>
    <property type="project" value="UniProtKB-KW"/>
</dbReference>
<dbReference type="PROSITE" id="PS00211">
    <property type="entry name" value="ABC_TRANSPORTER_1"/>
    <property type="match status" value="1"/>
</dbReference>
<proteinExistence type="inferred from homology"/>
<name>A0ABU8MSX7_9PSEU</name>
<dbReference type="InterPro" id="IPR017871">
    <property type="entry name" value="ABC_transporter-like_CS"/>
</dbReference>
<evidence type="ECO:0000256" key="6">
    <source>
        <dbReference type="ARBA" id="ARBA00023251"/>
    </source>
</evidence>
<protein>
    <submittedName>
        <fullName evidence="8">ABC transporter ATP-binding protein</fullName>
    </submittedName>
</protein>
<feature type="domain" description="ABC transporter" evidence="7">
    <location>
        <begin position="1"/>
        <end position="232"/>
    </location>
</feature>
<comment type="subcellular location">
    <subcellularLocation>
        <location evidence="1">Cell membrane</location>
        <topology evidence="1">Peripheral membrane protein</topology>
    </subcellularLocation>
</comment>
<organism evidence="8 9">
    <name type="scientific">Actinomycetospora aurantiaca</name>
    <dbReference type="NCBI Taxonomy" id="3129233"/>
    <lineage>
        <taxon>Bacteria</taxon>
        <taxon>Bacillati</taxon>
        <taxon>Actinomycetota</taxon>
        <taxon>Actinomycetes</taxon>
        <taxon>Pseudonocardiales</taxon>
        <taxon>Pseudonocardiaceae</taxon>
        <taxon>Actinomycetospora</taxon>
    </lineage>
</organism>
<dbReference type="InterPro" id="IPR003593">
    <property type="entry name" value="AAA+_ATPase"/>
</dbReference>
<keyword evidence="9" id="KW-1185">Reference proteome</keyword>
<evidence type="ECO:0000313" key="9">
    <source>
        <dbReference type="Proteomes" id="UP001385809"/>
    </source>
</evidence>
<dbReference type="EMBL" id="JBBEGN010000013">
    <property type="protein sequence ID" value="MEJ2870424.1"/>
    <property type="molecule type" value="Genomic_DNA"/>
</dbReference>
<keyword evidence="4" id="KW-0547">Nucleotide-binding</keyword>
<dbReference type="PANTHER" id="PTHR42711:SF5">
    <property type="entry name" value="ABC TRANSPORTER ATP-BINDING PROTEIN NATA"/>
    <property type="match status" value="1"/>
</dbReference>
<dbReference type="InterPro" id="IPR050763">
    <property type="entry name" value="ABC_transporter_ATP-binding"/>
</dbReference>
<dbReference type="RefSeq" id="WP_337696994.1">
    <property type="nucleotide sequence ID" value="NZ_JBBEGN010000013.1"/>
</dbReference>
<accession>A0ABU8MSX7</accession>
<comment type="caution">
    <text evidence="8">The sequence shown here is derived from an EMBL/GenBank/DDBJ whole genome shotgun (WGS) entry which is preliminary data.</text>
</comment>
<dbReference type="Proteomes" id="UP001385809">
    <property type="component" value="Unassembled WGS sequence"/>
</dbReference>
<keyword evidence="3" id="KW-0813">Transport</keyword>
<comment type="similarity">
    <text evidence="2">Belongs to the ABC transporter superfamily.</text>
</comment>
<dbReference type="SUPFAM" id="SSF52540">
    <property type="entry name" value="P-loop containing nucleoside triphosphate hydrolases"/>
    <property type="match status" value="1"/>
</dbReference>
<dbReference type="Pfam" id="PF00005">
    <property type="entry name" value="ABC_tran"/>
    <property type="match status" value="1"/>
</dbReference>
<dbReference type="SMART" id="SM00382">
    <property type="entry name" value="AAA"/>
    <property type="match status" value="1"/>
</dbReference>
<evidence type="ECO:0000256" key="5">
    <source>
        <dbReference type="ARBA" id="ARBA00022840"/>
    </source>
</evidence>
<evidence type="ECO:0000259" key="7">
    <source>
        <dbReference type="PROSITE" id="PS50893"/>
    </source>
</evidence>
<dbReference type="InterPro" id="IPR003439">
    <property type="entry name" value="ABC_transporter-like_ATP-bd"/>
</dbReference>
<evidence type="ECO:0000256" key="2">
    <source>
        <dbReference type="ARBA" id="ARBA00005417"/>
    </source>
</evidence>
<keyword evidence="6" id="KW-0046">Antibiotic resistance</keyword>
<evidence type="ECO:0000256" key="1">
    <source>
        <dbReference type="ARBA" id="ARBA00004202"/>
    </source>
</evidence>
<sequence length="319" mass="33678">MLVEDLVKDYPGGKRAVAGLSFSVARGEVFGLLGPNGAGKTTTIGILTTRVVPTSGRVLLGGVDVVAEPSRARRRLAVVPQRPNLDQSLTVRQNLLFHGAFHGLRRAERRVLATDLLDALGLAGHADARVITLSGGQAQRVMIARALMHRPAVLFLDEPATGLDPQARLFVHERIADLSSSGTTVVVTTHDMEEAAKVSDRVGIVDHGTVLTIGTPAELTRALPQGRTVALDVAPDAVEDTVAVRAALEGMADLGAAEVTPVPDAGVLRVRVQGGPDAEGVLASVLTRLRELPCAVRDLQITDPNLEDVFLGLTGRELR</sequence>
<gene>
    <name evidence="8" type="ORF">WCD74_21820</name>
</gene>
<dbReference type="Gene3D" id="3.40.50.300">
    <property type="entry name" value="P-loop containing nucleotide triphosphate hydrolases"/>
    <property type="match status" value="1"/>
</dbReference>
<dbReference type="InterPro" id="IPR027417">
    <property type="entry name" value="P-loop_NTPase"/>
</dbReference>
<reference evidence="8 9" key="1">
    <citation type="submission" date="2024-03" db="EMBL/GenBank/DDBJ databases">
        <title>Actinomycetospora sp. OC33-EN08, a novel actinomycete isolated from wild orchid (Aerides multiflora).</title>
        <authorList>
            <person name="Suriyachadkun C."/>
        </authorList>
    </citation>
    <scope>NUCLEOTIDE SEQUENCE [LARGE SCALE GENOMIC DNA]</scope>
    <source>
        <strain evidence="8 9">OC33-EN08</strain>
    </source>
</reference>
<keyword evidence="5 8" id="KW-0067">ATP-binding</keyword>
<dbReference type="PANTHER" id="PTHR42711">
    <property type="entry name" value="ABC TRANSPORTER ATP-BINDING PROTEIN"/>
    <property type="match status" value="1"/>
</dbReference>
<evidence type="ECO:0000256" key="4">
    <source>
        <dbReference type="ARBA" id="ARBA00022741"/>
    </source>
</evidence>